<dbReference type="InterPro" id="IPR002639">
    <property type="entry name" value="UreF"/>
</dbReference>
<dbReference type="PANTHER" id="PTHR33620">
    <property type="entry name" value="UREASE ACCESSORY PROTEIN F"/>
    <property type="match status" value="1"/>
</dbReference>
<keyword evidence="5" id="KW-1185">Reference proteome</keyword>
<evidence type="ECO:0000256" key="3">
    <source>
        <dbReference type="HAMAP-Rule" id="MF_01385"/>
    </source>
</evidence>
<dbReference type="HAMAP" id="MF_01385">
    <property type="entry name" value="UreF"/>
    <property type="match status" value="1"/>
</dbReference>
<protein>
    <recommendedName>
        <fullName evidence="3">Urease accessory protein UreF</fullName>
    </recommendedName>
</protein>
<name>A0A0C5VR02_9GAMM</name>
<reference evidence="4 5" key="1">
    <citation type="submission" date="2014-01" db="EMBL/GenBank/DDBJ databases">
        <title>Full genme sequencing of cellulolytic bacterium Gynuella sunshinyii YC6258T gen. nov., sp. nov.</title>
        <authorList>
            <person name="Khan H."/>
            <person name="Chung E.J."/>
            <person name="Chung Y.R."/>
        </authorList>
    </citation>
    <scope>NUCLEOTIDE SEQUENCE [LARGE SCALE GENOMIC DNA]</scope>
    <source>
        <strain evidence="4 5">YC6258</strain>
    </source>
</reference>
<dbReference type="PIRSF" id="PIRSF009467">
    <property type="entry name" value="Ureas_acces_UreF"/>
    <property type="match status" value="1"/>
</dbReference>
<keyword evidence="2 3" id="KW-0143">Chaperone</keyword>
<dbReference type="AlphaFoldDB" id="A0A0C5VR02"/>
<comment type="subunit">
    <text evidence="3">UreD, UreF and UreG form a complex that acts as a GTP-hydrolysis-dependent molecular chaperone, activating the urease apoprotein by helping to assemble the nickel containing metallocenter of UreC. The UreE protein probably delivers the nickel.</text>
</comment>
<dbReference type="RefSeq" id="WP_044618631.1">
    <property type="nucleotide sequence ID" value="NZ_CP007142.1"/>
</dbReference>
<proteinExistence type="inferred from homology"/>
<dbReference type="OrthoDB" id="9798772at2"/>
<evidence type="ECO:0000256" key="1">
    <source>
        <dbReference type="ARBA" id="ARBA00022988"/>
    </source>
</evidence>
<gene>
    <name evidence="3" type="primary">ureF</name>
    <name evidence="4" type="ORF">YC6258_04644</name>
</gene>
<evidence type="ECO:0000256" key="2">
    <source>
        <dbReference type="ARBA" id="ARBA00023186"/>
    </source>
</evidence>
<dbReference type="STRING" id="1445510.YC6258_04644"/>
<dbReference type="EMBL" id="CP007142">
    <property type="protein sequence ID" value="AJQ96676.1"/>
    <property type="molecule type" value="Genomic_DNA"/>
</dbReference>
<dbReference type="InterPro" id="IPR038277">
    <property type="entry name" value="UreF_sf"/>
</dbReference>
<dbReference type="PANTHER" id="PTHR33620:SF1">
    <property type="entry name" value="UREASE ACCESSORY PROTEIN F"/>
    <property type="match status" value="1"/>
</dbReference>
<organism evidence="4 5">
    <name type="scientific">Gynuella sunshinyii YC6258</name>
    <dbReference type="NCBI Taxonomy" id="1445510"/>
    <lineage>
        <taxon>Bacteria</taxon>
        <taxon>Pseudomonadati</taxon>
        <taxon>Pseudomonadota</taxon>
        <taxon>Gammaproteobacteria</taxon>
        <taxon>Oceanospirillales</taxon>
        <taxon>Saccharospirillaceae</taxon>
        <taxon>Gynuella</taxon>
    </lineage>
</organism>
<dbReference type="Pfam" id="PF01730">
    <property type="entry name" value="UreF"/>
    <property type="match status" value="1"/>
</dbReference>
<accession>A0A0C5VR02</accession>
<dbReference type="Gene3D" id="1.10.4190.10">
    <property type="entry name" value="Urease accessory protein UreF"/>
    <property type="match status" value="1"/>
</dbReference>
<evidence type="ECO:0000313" key="4">
    <source>
        <dbReference type="EMBL" id="AJQ96676.1"/>
    </source>
</evidence>
<dbReference type="GO" id="GO:0016151">
    <property type="term" value="F:nickel cation binding"/>
    <property type="evidence" value="ECO:0007669"/>
    <property type="project" value="UniProtKB-UniRule"/>
</dbReference>
<comment type="subcellular location">
    <subcellularLocation>
        <location evidence="3">Cytoplasm</location>
    </subcellularLocation>
</comment>
<evidence type="ECO:0000313" key="5">
    <source>
        <dbReference type="Proteomes" id="UP000032266"/>
    </source>
</evidence>
<dbReference type="KEGG" id="gsn:YC6258_04644"/>
<comment type="similarity">
    <text evidence="3">Belongs to the UreF family.</text>
</comment>
<dbReference type="Proteomes" id="UP000032266">
    <property type="component" value="Chromosome"/>
</dbReference>
<dbReference type="GO" id="GO:0005737">
    <property type="term" value="C:cytoplasm"/>
    <property type="evidence" value="ECO:0007669"/>
    <property type="project" value="UniProtKB-SubCell"/>
</dbReference>
<dbReference type="PATRIC" id="fig|1445510.3.peg.4607"/>
<keyword evidence="3" id="KW-0963">Cytoplasm</keyword>
<sequence>MAITLTDTGLLRLLQLNSAGLPVGAFAFSQGLESAVELGWIRNQHDTHEWLSQQLKYALPMLELPVLRQAMEAAQRADLHAWQQAGELLLASRESAELRLMDSATGEALMRLLKQLNIPLPAKNESVTFITLYAWVAVYWQLEWPAAALGMTWSWLENQVIAATKLVPLGQSQAQQLLLQLQPMIAAAVTQAEHISTAETGSSLPALAIASARHEVQYSRLFRS</sequence>
<comment type="function">
    <text evidence="3">Required for maturation of urease via the functional incorporation of the urease nickel metallocenter.</text>
</comment>
<dbReference type="HOGENOM" id="CLU_049215_2_1_6"/>
<keyword evidence="1 3" id="KW-0996">Nickel insertion</keyword>